<evidence type="ECO:0000256" key="5">
    <source>
        <dbReference type="PROSITE-ProRule" id="PRU00277"/>
    </source>
</evidence>
<gene>
    <name evidence="7" type="ORF">H8S22_06155</name>
</gene>
<reference evidence="7 8" key="1">
    <citation type="submission" date="2020-08" db="EMBL/GenBank/DDBJ databases">
        <title>Genome public.</title>
        <authorList>
            <person name="Liu C."/>
            <person name="Sun Q."/>
        </authorList>
    </citation>
    <scope>NUCLEOTIDE SEQUENCE [LARGE SCALE GENOMIC DNA]</scope>
    <source>
        <strain evidence="7 8">NSJ-7</strain>
    </source>
</reference>
<dbReference type="EC" id="5.2.1.8" evidence="2 5"/>
<dbReference type="Pfam" id="PF00254">
    <property type="entry name" value="FKBP_C"/>
    <property type="match status" value="1"/>
</dbReference>
<proteinExistence type="predicted"/>
<sequence length="375" mass="43901">MKKSKITIFIISTILLAVLGISAYKVTTYYLYGIHTDEIDLSSYRKLEAVCQKKEAINDETIKNAMEYELSENRPFTKELRAKVKKKDIVNIDYDGSVDGNKFDGGNAKGYDLEIGSETFVDGFETKLIGRKPGDNLTMHLKFPKDYYKSDLAGKEVVFRVKINFIKKVMDVKENSYEDDAFLKKYTKYKSASDFRKQIVSKLEKEEEVVFQQNKREAAWAAIVKRVKVKKLSNKEIEKEIEQTNEYYEQYAKYMNLPMDQFLEQYIGMTKDKYDAQNRKYAKETVLDDILVSELAKKKNIKVSEKEYQRMLRTYYETYRYDSAKAFEMNVGKKELQKLFLKMKVQDFIIEQTTFTFQTEREMNGSTADSTEASD</sequence>
<dbReference type="InterPro" id="IPR027304">
    <property type="entry name" value="Trigger_fact/SurA_dom_sf"/>
</dbReference>
<accession>A0ABR7FPS2</accession>
<keyword evidence="4 5" id="KW-0413">Isomerase</keyword>
<evidence type="ECO:0000256" key="3">
    <source>
        <dbReference type="ARBA" id="ARBA00023110"/>
    </source>
</evidence>
<protein>
    <recommendedName>
        <fullName evidence="2 5">peptidylprolyl isomerase</fullName>
        <ecNumber evidence="2 5">5.2.1.8</ecNumber>
    </recommendedName>
</protein>
<dbReference type="Gene3D" id="1.10.3120.10">
    <property type="entry name" value="Trigger factor, C-terminal domain"/>
    <property type="match status" value="1"/>
</dbReference>
<dbReference type="SUPFAM" id="SSF109998">
    <property type="entry name" value="Triger factor/SurA peptide-binding domain-like"/>
    <property type="match status" value="1"/>
</dbReference>
<evidence type="ECO:0000313" key="7">
    <source>
        <dbReference type="EMBL" id="MBC5677203.1"/>
    </source>
</evidence>
<dbReference type="InterPro" id="IPR037041">
    <property type="entry name" value="Trigger_fac_C_sf"/>
</dbReference>
<dbReference type="InterPro" id="IPR008880">
    <property type="entry name" value="Trigger_fac_C"/>
</dbReference>
<evidence type="ECO:0000256" key="4">
    <source>
        <dbReference type="ARBA" id="ARBA00023235"/>
    </source>
</evidence>
<evidence type="ECO:0000256" key="1">
    <source>
        <dbReference type="ARBA" id="ARBA00000971"/>
    </source>
</evidence>
<keyword evidence="8" id="KW-1185">Reference proteome</keyword>
<dbReference type="Pfam" id="PF05698">
    <property type="entry name" value="Trigger_C"/>
    <property type="match status" value="1"/>
</dbReference>
<dbReference type="Gene3D" id="3.10.50.40">
    <property type="match status" value="1"/>
</dbReference>
<dbReference type="InterPro" id="IPR046357">
    <property type="entry name" value="PPIase_dom_sf"/>
</dbReference>
<feature type="domain" description="PPIase FKBP-type" evidence="6">
    <location>
        <begin position="87"/>
        <end position="173"/>
    </location>
</feature>
<dbReference type="Proteomes" id="UP000635828">
    <property type="component" value="Unassembled WGS sequence"/>
</dbReference>
<evidence type="ECO:0000256" key="2">
    <source>
        <dbReference type="ARBA" id="ARBA00013194"/>
    </source>
</evidence>
<comment type="catalytic activity">
    <reaction evidence="1 5">
        <text>[protein]-peptidylproline (omega=180) = [protein]-peptidylproline (omega=0)</text>
        <dbReference type="Rhea" id="RHEA:16237"/>
        <dbReference type="Rhea" id="RHEA-COMP:10747"/>
        <dbReference type="Rhea" id="RHEA-COMP:10748"/>
        <dbReference type="ChEBI" id="CHEBI:83833"/>
        <dbReference type="ChEBI" id="CHEBI:83834"/>
        <dbReference type="EC" id="5.2.1.8"/>
    </reaction>
</comment>
<dbReference type="PROSITE" id="PS50059">
    <property type="entry name" value="FKBP_PPIASE"/>
    <property type="match status" value="1"/>
</dbReference>
<organism evidence="7 8">
    <name type="scientific">Anaerostipes hominis</name>
    <name type="common">ex Liu et al. 2021</name>
    <dbReference type="NCBI Taxonomy" id="2763018"/>
    <lineage>
        <taxon>Bacteria</taxon>
        <taxon>Bacillati</taxon>
        <taxon>Bacillota</taxon>
        <taxon>Clostridia</taxon>
        <taxon>Lachnospirales</taxon>
        <taxon>Lachnospiraceae</taxon>
        <taxon>Anaerostipes</taxon>
    </lineage>
</organism>
<dbReference type="GO" id="GO:0016853">
    <property type="term" value="F:isomerase activity"/>
    <property type="evidence" value="ECO:0007669"/>
    <property type="project" value="UniProtKB-KW"/>
</dbReference>
<evidence type="ECO:0000313" key="8">
    <source>
        <dbReference type="Proteomes" id="UP000635828"/>
    </source>
</evidence>
<comment type="caution">
    <text evidence="7">The sequence shown here is derived from an EMBL/GenBank/DDBJ whole genome shotgun (WGS) entry which is preliminary data.</text>
</comment>
<dbReference type="InterPro" id="IPR001179">
    <property type="entry name" value="PPIase_FKBP_dom"/>
</dbReference>
<evidence type="ECO:0000259" key="6">
    <source>
        <dbReference type="PROSITE" id="PS50059"/>
    </source>
</evidence>
<name>A0ABR7FPS2_9FIRM</name>
<keyword evidence="3 5" id="KW-0697">Rotamase</keyword>
<dbReference type="EMBL" id="JACOOS010000005">
    <property type="protein sequence ID" value="MBC5677203.1"/>
    <property type="molecule type" value="Genomic_DNA"/>
</dbReference>
<dbReference type="SUPFAM" id="SSF54534">
    <property type="entry name" value="FKBP-like"/>
    <property type="match status" value="1"/>
</dbReference>
<dbReference type="RefSeq" id="WP_024727374.1">
    <property type="nucleotide sequence ID" value="NZ_JACOOS010000005.1"/>
</dbReference>